<feature type="region of interest" description="Disordered" evidence="1">
    <location>
        <begin position="107"/>
        <end position="127"/>
    </location>
</feature>
<feature type="chain" id="PRO_5043271563" description="PDZ domain-containing protein" evidence="2">
    <location>
        <begin position="28"/>
        <end position="297"/>
    </location>
</feature>
<comment type="caution">
    <text evidence="3">The sequence shown here is derived from an EMBL/GenBank/DDBJ whole genome shotgun (WGS) entry which is preliminary data.</text>
</comment>
<evidence type="ECO:0000256" key="1">
    <source>
        <dbReference type="SAM" id="MobiDB-lite"/>
    </source>
</evidence>
<name>A0A9P1DK62_9DINO</name>
<protein>
    <recommendedName>
        <fullName evidence="6">PDZ domain-containing protein</fullName>
    </recommendedName>
</protein>
<evidence type="ECO:0000313" key="5">
    <source>
        <dbReference type="Proteomes" id="UP001152797"/>
    </source>
</evidence>
<proteinExistence type="predicted"/>
<gene>
    <name evidence="3" type="ORF">C1SCF055_LOCUS36350</name>
</gene>
<reference evidence="3" key="1">
    <citation type="submission" date="2022-10" db="EMBL/GenBank/DDBJ databases">
        <authorList>
            <person name="Chen Y."/>
            <person name="Dougan E. K."/>
            <person name="Chan C."/>
            <person name="Rhodes N."/>
            <person name="Thang M."/>
        </authorList>
    </citation>
    <scope>NUCLEOTIDE SEQUENCE</scope>
</reference>
<dbReference type="OrthoDB" id="409850at2759"/>
<feature type="signal peptide" evidence="2">
    <location>
        <begin position="1"/>
        <end position="27"/>
    </location>
</feature>
<dbReference type="EMBL" id="CAMXCT030005024">
    <property type="protein sequence ID" value="CAL4798472.1"/>
    <property type="molecule type" value="Genomic_DNA"/>
</dbReference>
<keyword evidence="5" id="KW-1185">Reference proteome</keyword>
<organism evidence="3">
    <name type="scientific">Cladocopium goreaui</name>
    <dbReference type="NCBI Taxonomy" id="2562237"/>
    <lineage>
        <taxon>Eukaryota</taxon>
        <taxon>Sar</taxon>
        <taxon>Alveolata</taxon>
        <taxon>Dinophyceae</taxon>
        <taxon>Suessiales</taxon>
        <taxon>Symbiodiniaceae</taxon>
        <taxon>Cladocopium</taxon>
    </lineage>
</organism>
<reference evidence="4" key="2">
    <citation type="submission" date="2024-04" db="EMBL/GenBank/DDBJ databases">
        <authorList>
            <person name="Chen Y."/>
            <person name="Shah S."/>
            <person name="Dougan E. K."/>
            <person name="Thang M."/>
            <person name="Chan C."/>
        </authorList>
    </citation>
    <scope>NUCLEOTIDE SEQUENCE [LARGE SCALE GENOMIC DNA]</scope>
</reference>
<sequence>MARRLARGLSLALLCSVAFVRPGPVRPERTARAASAGLWQEALTAERGRAELLLSKLQDLEDLGARESCGALAEKLQVLLKQETPASQESFDTLRSANDQLDEALKELESPRSPSLPSVVPSSQLPGDPVTIDLLPPVRETDGPALIPGAAHVRVSLPLVDNSEVMWGCDLTPLYDETGSRLMSFTAFLPLGMRLAGQSRPAALPPADADLVVVEEVDLRGEADVLGIRAGDVLRAVSYVGTGPEPGWLDQMLGAKAMPMKKVMKCDGRSVEEVTEALQSNRESPDGRLVLLLERPA</sequence>
<evidence type="ECO:0000313" key="3">
    <source>
        <dbReference type="EMBL" id="CAI4011160.1"/>
    </source>
</evidence>
<dbReference type="Proteomes" id="UP001152797">
    <property type="component" value="Unassembled WGS sequence"/>
</dbReference>
<accession>A0A9P1DK62</accession>
<dbReference type="EMBL" id="CAMXCT010005024">
    <property type="protein sequence ID" value="CAI4011160.1"/>
    <property type="molecule type" value="Genomic_DNA"/>
</dbReference>
<evidence type="ECO:0000256" key="2">
    <source>
        <dbReference type="SAM" id="SignalP"/>
    </source>
</evidence>
<keyword evidence="2" id="KW-0732">Signal</keyword>
<dbReference type="EMBL" id="CAMXCT020005024">
    <property type="protein sequence ID" value="CAL1164535.1"/>
    <property type="molecule type" value="Genomic_DNA"/>
</dbReference>
<feature type="compositionally biased region" description="Low complexity" evidence="1">
    <location>
        <begin position="111"/>
        <end position="126"/>
    </location>
</feature>
<evidence type="ECO:0008006" key="6">
    <source>
        <dbReference type="Google" id="ProtNLM"/>
    </source>
</evidence>
<evidence type="ECO:0000313" key="4">
    <source>
        <dbReference type="EMBL" id="CAL1164535.1"/>
    </source>
</evidence>
<dbReference type="AlphaFoldDB" id="A0A9P1DK62"/>